<keyword evidence="3" id="KW-1185">Reference proteome</keyword>
<dbReference type="InterPro" id="IPR056018">
    <property type="entry name" value="DUF7597"/>
</dbReference>
<reference evidence="2" key="1">
    <citation type="submission" date="2015-04" db="UniProtKB">
        <authorList>
            <consortium name="EnsemblPlants"/>
        </authorList>
    </citation>
    <scope>IDENTIFICATION</scope>
</reference>
<feature type="domain" description="DUF7597" evidence="1">
    <location>
        <begin position="199"/>
        <end position="236"/>
    </location>
</feature>
<accession>A0A0E0M6V8</accession>
<dbReference type="Gramene" id="OPUNC10G06330.1">
    <property type="protein sequence ID" value="OPUNC10G06330.1"/>
    <property type="gene ID" value="OPUNC10G06330"/>
</dbReference>
<dbReference type="Pfam" id="PF24530">
    <property type="entry name" value="DUF7597"/>
    <property type="match status" value="1"/>
</dbReference>
<protein>
    <recommendedName>
        <fullName evidence="1">DUF7597 domain-containing protein</fullName>
    </recommendedName>
</protein>
<reference evidence="2" key="2">
    <citation type="submission" date="2018-05" db="EMBL/GenBank/DDBJ databases">
        <title>OpunRS2 (Oryza punctata Reference Sequence Version 2).</title>
        <authorList>
            <person name="Zhang J."/>
            <person name="Kudrna D."/>
            <person name="Lee S."/>
            <person name="Talag J."/>
            <person name="Welchert J."/>
            <person name="Wing R.A."/>
        </authorList>
    </citation>
    <scope>NUCLEOTIDE SEQUENCE [LARGE SCALE GENOMIC DNA]</scope>
</reference>
<evidence type="ECO:0000313" key="3">
    <source>
        <dbReference type="Proteomes" id="UP000026962"/>
    </source>
</evidence>
<dbReference type="AlphaFoldDB" id="A0A0E0M6V8"/>
<evidence type="ECO:0000313" key="2">
    <source>
        <dbReference type="EnsemblPlants" id="OPUNC10G06330.1"/>
    </source>
</evidence>
<proteinExistence type="predicted"/>
<dbReference type="STRING" id="4537.A0A0E0M6V8"/>
<organism evidence="2">
    <name type="scientific">Oryza punctata</name>
    <name type="common">Red rice</name>
    <dbReference type="NCBI Taxonomy" id="4537"/>
    <lineage>
        <taxon>Eukaryota</taxon>
        <taxon>Viridiplantae</taxon>
        <taxon>Streptophyta</taxon>
        <taxon>Embryophyta</taxon>
        <taxon>Tracheophyta</taxon>
        <taxon>Spermatophyta</taxon>
        <taxon>Magnoliopsida</taxon>
        <taxon>Liliopsida</taxon>
        <taxon>Poales</taxon>
        <taxon>Poaceae</taxon>
        <taxon>BOP clade</taxon>
        <taxon>Oryzoideae</taxon>
        <taxon>Oryzeae</taxon>
        <taxon>Oryzinae</taxon>
        <taxon>Oryza</taxon>
    </lineage>
</organism>
<dbReference type="HOGENOM" id="CLU_1177024_0_0_1"/>
<evidence type="ECO:0000259" key="1">
    <source>
        <dbReference type="Pfam" id="PF24530"/>
    </source>
</evidence>
<name>A0A0E0M6V8_ORYPU</name>
<dbReference type="EnsemblPlants" id="OPUNC10G06330.1">
    <property type="protein sequence ID" value="OPUNC10G06330.1"/>
    <property type="gene ID" value="OPUNC10G06330"/>
</dbReference>
<sequence length="236" mass="26391">MASGRRLGFAFSSRCISPQSSALLRFDSSVGAMVDLIGRGSLILGSMIKRRNGLLSLVKNTLYRRRLIPPLLTGKYVCSSELPSSSTLATGKEAVRVEAALLSMGHLRVNCTGPLRCRACHLPGHLAPFCHKSGPIKAQKVVELSTPKKLTNRSNFVWRAKKVPNIAARGFFIMLPIYRALIRRRRWPMRPKEFFLMLPNPHCFLQQGDIVHLGGNLRVPRVDLTLPKRPPPQYED</sequence>
<dbReference type="Proteomes" id="UP000026962">
    <property type="component" value="Chromosome 10"/>
</dbReference>